<dbReference type="GO" id="GO:0016020">
    <property type="term" value="C:membrane"/>
    <property type="evidence" value="ECO:0007669"/>
    <property type="project" value="InterPro"/>
</dbReference>
<name>A0A1F7WKC6_9BACT</name>
<protein>
    <recommendedName>
        <fullName evidence="2">Peptidase C39 domain-containing protein</fullName>
    </recommendedName>
</protein>
<evidence type="ECO:0000313" key="3">
    <source>
        <dbReference type="EMBL" id="OGM02475.1"/>
    </source>
</evidence>
<gene>
    <name evidence="3" type="ORF">A2008_03135</name>
</gene>
<dbReference type="GO" id="GO:0006508">
    <property type="term" value="P:proteolysis"/>
    <property type="evidence" value="ECO:0007669"/>
    <property type="project" value="InterPro"/>
</dbReference>
<dbReference type="AlphaFoldDB" id="A0A1F7WKC6"/>
<feature type="domain" description="Peptidase C39" evidence="2">
    <location>
        <begin position="146"/>
        <end position="267"/>
    </location>
</feature>
<dbReference type="STRING" id="1817813.A2008_03135"/>
<dbReference type="Proteomes" id="UP000178735">
    <property type="component" value="Unassembled WGS sequence"/>
</dbReference>
<organism evidence="3 4">
    <name type="scientific">Candidatus Wallbacteria bacterium GWC2_49_35</name>
    <dbReference type="NCBI Taxonomy" id="1817813"/>
    <lineage>
        <taxon>Bacteria</taxon>
        <taxon>Candidatus Walliibacteriota</taxon>
    </lineage>
</organism>
<dbReference type="GO" id="GO:0005524">
    <property type="term" value="F:ATP binding"/>
    <property type="evidence" value="ECO:0007669"/>
    <property type="project" value="InterPro"/>
</dbReference>
<feature type="transmembrane region" description="Helical" evidence="1">
    <location>
        <begin position="6"/>
        <end position="27"/>
    </location>
</feature>
<evidence type="ECO:0000256" key="1">
    <source>
        <dbReference type="SAM" id="Phobius"/>
    </source>
</evidence>
<keyword evidence="1" id="KW-0812">Transmembrane</keyword>
<keyword evidence="1" id="KW-1133">Transmembrane helix</keyword>
<evidence type="ECO:0000313" key="4">
    <source>
        <dbReference type="Proteomes" id="UP000178735"/>
    </source>
</evidence>
<evidence type="ECO:0000259" key="2">
    <source>
        <dbReference type="PROSITE" id="PS50990"/>
    </source>
</evidence>
<dbReference type="Pfam" id="PF03412">
    <property type="entry name" value="Peptidase_C39"/>
    <property type="match status" value="1"/>
</dbReference>
<dbReference type="EMBL" id="MGFH01000207">
    <property type="protein sequence ID" value="OGM02475.1"/>
    <property type="molecule type" value="Genomic_DNA"/>
</dbReference>
<proteinExistence type="predicted"/>
<keyword evidence="1" id="KW-0472">Membrane</keyword>
<feature type="transmembrane region" description="Helical" evidence="1">
    <location>
        <begin position="80"/>
        <end position="97"/>
    </location>
</feature>
<accession>A0A1F7WKC6</accession>
<sequence>MLALKLSFVLFYFLCYKTGKSVLARYGSALDDRSLARKINLALISIFLIFVALAAFIRLVFDIELLLPQIIRIHATHFKWFGVELMFSGMAGFAAGLYSSEPAALRRRLYITVAVLFALFAYFENFYTRPIYALCKDQLKDGFIVQTFQSTCGPSSLANLFILNGKKISESEAARAARTRYTGTTGDELALAAAALDKEFYAHYFKLKFDDIEKLGLPCVLSFGEEHFVTYIGKQKHLCEYVDPSIGICLSKRDELIKQWDGKALFIYRKDFSFELKKGETDPRVIEIKKSLAKIDGNKVLPEGSAAGNAAYDGLYGDTLEARLASFITENKAEGKGASNINPFVNLLIFSKAGKTVNSAQ</sequence>
<dbReference type="GO" id="GO:0008233">
    <property type="term" value="F:peptidase activity"/>
    <property type="evidence" value="ECO:0007669"/>
    <property type="project" value="InterPro"/>
</dbReference>
<reference evidence="3 4" key="1">
    <citation type="journal article" date="2016" name="Nat. Commun.">
        <title>Thousands of microbial genomes shed light on interconnected biogeochemical processes in an aquifer system.</title>
        <authorList>
            <person name="Anantharaman K."/>
            <person name="Brown C.T."/>
            <person name="Hug L.A."/>
            <person name="Sharon I."/>
            <person name="Castelle C.J."/>
            <person name="Probst A.J."/>
            <person name="Thomas B.C."/>
            <person name="Singh A."/>
            <person name="Wilkins M.J."/>
            <person name="Karaoz U."/>
            <person name="Brodie E.L."/>
            <person name="Williams K.H."/>
            <person name="Hubbard S.S."/>
            <person name="Banfield J.F."/>
        </authorList>
    </citation>
    <scope>NUCLEOTIDE SEQUENCE [LARGE SCALE GENOMIC DNA]</scope>
</reference>
<dbReference type="PROSITE" id="PS50990">
    <property type="entry name" value="PEPTIDASE_C39"/>
    <property type="match status" value="1"/>
</dbReference>
<dbReference type="InterPro" id="IPR005074">
    <property type="entry name" value="Peptidase_C39"/>
</dbReference>
<dbReference type="Gene3D" id="3.90.70.10">
    <property type="entry name" value="Cysteine proteinases"/>
    <property type="match status" value="1"/>
</dbReference>
<feature type="transmembrane region" description="Helical" evidence="1">
    <location>
        <begin position="109"/>
        <end position="127"/>
    </location>
</feature>
<feature type="transmembrane region" description="Helical" evidence="1">
    <location>
        <begin position="39"/>
        <end position="60"/>
    </location>
</feature>
<comment type="caution">
    <text evidence="3">The sequence shown here is derived from an EMBL/GenBank/DDBJ whole genome shotgun (WGS) entry which is preliminary data.</text>
</comment>